<evidence type="ECO:0000256" key="2">
    <source>
        <dbReference type="SAM" id="SignalP"/>
    </source>
</evidence>
<gene>
    <name evidence="3" type="ORF">K432DRAFT_207154</name>
</gene>
<dbReference type="OrthoDB" id="10685051at2759"/>
<protein>
    <submittedName>
        <fullName evidence="3">Uncharacterized protein</fullName>
    </submittedName>
</protein>
<dbReference type="Proteomes" id="UP000250266">
    <property type="component" value="Unassembled WGS sequence"/>
</dbReference>
<feature type="chain" id="PRO_5034993956" evidence="2">
    <location>
        <begin position="19"/>
        <end position="486"/>
    </location>
</feature>
<organism evidence="3 4">
    <name type="scientific">Lepidopterella palustris CBS 459.81</name>
    <dbReference type="NCBI Taxonomy" id="1314670"/>
    <lineage>
        <taxon>Eukaryota</taxon>
        <taxon>Fungi</taxon>
        <taxon>Dikarya</taxon>
        <taxon>Ascomycota</taxon>
        <taxon>Pezizomycotina</taxon>
        <taxon>Dothideomycetes</taxon>
        <taxon>Pleosporomycetidae</taxon>
        <taxon>Mytilinidiales</taxon>
        <taxon>Argynnaceae</taxon>
        <taxon>Lepidopterella</taxon>
    </lineage>
</organism>
<dbReference type="AlphaFoldDB" id="A0A8E2EFF9"/>
<keyword evidence="2" id="KW-0732">Signal</keyword>
<feature type="signal peptide" evidence="2">
    <location>
        <begin position="1"/>
        <end position="18"/>
    </location>
</feature>
<evidence type="ECO:0000256" key="1">
    <source>
        <dbReference type="SAM" id="MobiDB-lite"/>
    </source>
</evidence>
<feature type="region of interest" description="Disordered" evidence="1">
    <location>
        <begin position="386"/>
        <end position="428"/>
    </location>
</feature>
<reference evidence="3 4" key="1">
    <citation type="journal article" date="2016" name="Nat. Commun.">
        <title>Ectomycorrhizal ecology is imprinted in the genome of the dominant symbiotic fungus Cenococcum geophilum.</title>
        <authorList>
            <consortium name="DOE Joint Genome Institute"/>
            <person name="Peter M."/>
            <person name="Kohler A."/>
            <person name="Ohm R.A."/>
            <person name="Kuo A."/>
            <person name="Krutzmann J."/>
            <person name="Morin E."/>
            <person name="Arend M."/>
            <person name="Barry K.W."/>
            <person name="Binder M."/>
            <person name="Choi C."/>
            <person name="Clum A."/>
            <person name="Copeland A."/>
            <person name="Grisel N."/>
            <person name="Haridas S."/>
            <person name="Kipfer T."/>
            <person name="LaButti K."/>
            <person name="Lindquist E."/>
            <person name="Lipzen A."/>
            <person name="Maire R."/>
            <person name="Meier B."/>
            <person name="Mihaltcheva S."/>
            <person name="Molinier V."/>
            <person name="Murat C."/>
            <person name="Poggeler S."/>
            <person name="Quandt C.A."/>
            <person name="Sperisen C."/>
            <person name="Tritt A."/>
            <person name="Tisserant E."/>
            <person name="Crous P.W."/>
            <person name="Henrissat B."/>
            <person name="Nehls U."/>
            <person name="Egli S."/>
            <person name="Spatafora J.W."/>
            <person name="Grigoriev I.V."/>
            <person name="Martin F.M."/>
        </authorList>
    </citation>
    <scope>NUCLEOTIDE SEQUENCE [LARGE SCALE GENOMIC DNA]</scope>
    <source>
        <strain evidence="3 4">CBS 459.81</strain>
    </source>
</reference>
<sequence>MPSIILALALLASEAAQAAVIALREKSYTVVTVTSIVTVPSSTLSSAITPADATSTDTDVITITDTTYALPESSAFVPSANTRFVGAPNASSAASSVSLLSPSSAGFPTAAPFANTSSFSFPTPAPYFNLSSTGAPTNFPYCSASEMVPTSTYQLPSSSSAVLTLAAPSSAAPSSASPTSFAPAATSCFSTIASMQSSTATTFSLAASGSPAPAPTKVFSIIASMFSSARHATSTTDEIAFPVPISADTAFHASVAPFSFSDSGTTVLPITPVSTAIVVVPVTGALLSSPEGKIHVAAASSTASLYARDLTFNAPNNAPPAATPVIITTALPPYTYSFSGKAIYTDPAKTIVYMSYASDAGIQLCDPAAHSSTGLMSFIKPSSPPSSVFASPPSTTAPPPPPPPPPSSGAPPPSSGAPPPSPPVTSSIAVPAGFSQGAHCPYPYPGEECAHPVHKTKRSTFVTSAIMSVVTPTTAKGKCPYPGKDC</sequence>
<evidence type="ECO:0000313" key="4">
    <source>
        <dbReference type="Proteomes" id="UP000250266"/>
    </source>
</evidence>
<evidence type="ECO:0000313" key="3">
    <source>
        <dbReference type="EMBL" id="OCK82868.1"/>
    </source>
</evidence>
<name>A0A8E2EFF9_9PEZI</name>
<keyword evidence="4" id="KW-1185">Reference proteome</keyword>
<proteinExistence type="predicted"/>
<dbReference type="EMBL" id="KV744876">
    <property type="protein sequence ID" value="OCK82868.1"/>
    <property type="molecule type" value="Genomic_DNA"/>
</dbReference>
<accession>A0A8E2EFF9</accession>
<feature type="compositionally biased region" description="Pro residues" evidence="1">
    <location>
        <begin position="395"/>
        <end position="423"/>
    </location>
</feature>